<sequence>MKTLLSGSAALPIGMVAELYTISSPTLPPLFLTTADVDIDFNGHRYKAGLANLERSAMTCSVGINVDEVTVTLYQHANNVFSGIPLPVFALNGGFDGAKVVIYRTRRDYTVHLFEGIVSDVSYDRTRVELTLSALVLLLNVPMPRNVYTSGCVNELFDSGCGVSKAEFSYYDVIEAGTTKRLLRCSASTGSDTYFDLGMVTFTSGLNNGARRTIKRYSAGRIELSLELDHLPTVGDAFIAYPGCPKTRAICQSVFNNDNKFRGFPYIPSPEASV</sequence>
<dbReference type="RefSeq" id="WP_176371147.1">
    <property type="nucleotide sequence ID" value="NZ_FUKI01000163.1"/>
</dbReference>
<dbReference type="InterPro" id="IPR011928">
    <property type="entry name" value="Phage_phiJL001_Gp84"/>
</dbReference>
<name>A0A1R4HIE9_9GAMM</name>
<feature type="domain" description="Bacteriophage phiJL001 Gp84 C-terminal" evidence="1">
    <location>
        <begin position="194"/>
        <end position="269"/>
    </location>
</feature>
<dbReference type="AlphaFoldDB" id="A0A1R4HIE9"/>
<accession>A0A1R4HIE9</accession>
<reference evidence="3" key="1">
    <citation type="submission" date="2017-02" db="EMBL/GenBank/DDBJ databases">
        <authorList>
            <person name="Daims H."/>
        </authorList>
    </citation>
    <scope>NUCLEOTIDE SEQUENCE [LARGE SCALE GENOMIC DNA]</scope>
</reference>
<keyword evidence="3" id="KW-1185">Reference proteome</keyword>
<dbReference type="InterPro" id="IPR018964">
    <property type="entry name" value="Phage_phiJL001_Gp84_C"/>
</dbReference>
<evidence type="ECO:0000313" key="2">
    <source>
        <dbReference type="EMBL" id="SJM96012.1"/>
    </source>
</evidence>
<organism evidence="2 3">
    <name type="scientific">Crenothrix polyspora</name>
    <dbReference type="NCBI Taxonomy" id="360316"/>
    <lineage>
        <taxon>Bacteria</taxon>
        <taxon>Pseudomonadati</taxon>
        <taxon>Pseudomonadota</taxon>
        <taxon>Gammaproteobacteria</taxon>
        <taxon>Methylococcales</taxon>
        <taxon>Crenotrichaceae</taxon>
        <taxon>Crenothrix</taxon>
    </lineage>
</organism>
<gene>
    <name evidence="2" type="ORF">CRENPOLYSF1_830011</name>
</gene>
<evidence type="ECO:0000259" key="1">
    <source>
        <dbReference type="Pfam" id="PF09356"/>
    </source>
</evidence>
<dbReference type="EMBL" id="FUKI01000163">
    <property type="protein sequence ID" value="SJM96012.1"/>
    <property type="molecule type" value="Genomic_DNA"/>
</dbReference>
<dbReference type="Pfam" id="PF09356">
    <property type="entry name" value="Phage_BR0599"/>
    <property type="match status" value="1"/>
</dbReference>
<proteinExistence type="predicted"/>
<dbReference type="NCBIfam" id="TIGR02218">
    <property type="entry name" value="phg_TIGR02218"/>
    <property type="match status" value="1"/>
</dbReference>
<dbReference type="Proteomes" id="UP000195667">
    <property type="component" value="Unassembled WGS sequence"/>
</dbReference>
<dbReference type="Pfam" id="PF09931">
    <property type="entry name" value="Phage_phiJL001_Gp84_N"/>
    <property type="match status" value="1"/>
</dbReference>
<evidence type="ECO:0000313" key="3">
    <source>
        <dbReference type="Proteomes" id="UP000195667"/>
    </source>
</evidence>
<protein>
    <recommendedName>
        <fullName evidence="1">Bacteriophage phiJL001 Gp84 C-terminal domain-containing protein</fullName>
    </recommendedName>
</protein>